<feature type="region of interest" description="Disordered" evidence="1">
    <location>
        <begin position="24"/>
        <end position="50"/>
    </location>
</feature>
<protein>
    <submittedName>
        <fullName evidence="2">Uncharacterized protein</fullName>
    </submittedName>
</protein>
<dbReference type="HOGENOM" id="CLU_3127991_0_0_1"/>
<dbReference type="PaxDb" id="4113-PGSC0003DMT400083686"/>
<evidence type="ECO:0000313" key="2">
    <source>
        <dbReference type="EnsemblPlants" id="PGSC0003DMT400083686"/>
    </source>
</evidence>
<name>M1D706_SOLTU</name>
<sequence>MNQTPLPFPLYFDFRLFFAGYKRASHRRDPSKPTKATTSTTSDYYKSFQI</sequence>
<reference evidence="2" key="2">
    <citation type="submission" date="2015-06" db="UniProtKB">
        <authorList>
            <consortium name="EnsemblPlants"/>
        </authorList>
    </citation>
    <scope>IDENTIFICATION</scope>
    <source>
        <strain evidence="2">DM1-3 516 R44</strain>
    </source>
</reference>
<evidence type="ECO:0000256" key="1">
    <source>
        <dbReference type="SAM" id="MobiDB-lite"/>
    </source>
</evidence>
<dbReference type="EnsemblPlants" id="PGSC0003DMT400083686">
    <property type="protein sequence ID" value="PGSC0003DMT400083686"/>
    <property type="gene ID" value="PGSC0003DMG400033531"/>
</dbReference>
<dbReference type="AlphaFoldDB" id="M1D706"/>
<organism evidence="2 3">
    <name type="scientific">Solanum tuberosum</name>
    <name type="common">Potato</name>
    <dbReference type="NCBI Taxonomy" id="4113"/>
    <lineage>
        <taxon>Eukaryota</taxon>
        <taxon>Viridiplantae</taxon>
        <taxon>Streptophyta</taxon>
        <taxon>Embryophyta</taxon>
        <taxon>Tracheophyta</taxon>
        <taxon>Spermatophyta</taxon>
        <taxon>Magnoliopsida</taxon>
        <taxon>eudicotyledons</taxon>
        <taxon>Gunneridae</taxon>
        <taxon>Pentapetalae</taxon>
        <taxon>asterids</taxon>
        <taxon>lamiids</taxon>
        <taxon>Solanales</taxon>
        <taxon>Solanaceae</taxon>
        <taxon>Solanoideae</taxon>
        <taxon>Solaneae</taxon>
        <taxon>Solanum</taxon>
    </lineage>
</organism>
<accession>M1D706</accession>
<feature type="compositionally biased region" description="Low complexity" evidence="1">
    <location>
        <begin position="33"/>
        <end position="50"/>
    </location>
</feature>
<reference evidence="3" key="1">
    <citation type="journal article" date="2011" name="Nature">
        <title>Genome sequence and analysis of the tuber crop potato.</title>
        <authorList>
            <consortium name="The Potato Genome Sequencing Consortium"/>
        </authorList>
    </citation>
    <scope>NUCLEOTIDE SEQUENCE [LARGE SCALE GENOMIC DNA]</scope>
    <source>
        <strain evidence="3">cv. DM1-3 516 R44</strain>
    </source>
</reference>
<keyword evidence="3" id="KW-1185">Reference proteome</keyword>
<dbReference type="Gramene" id="PGSC0003DMT400083686">
    <property type="protein sequence ID" value="PGSC0003DMT400083686"/>
    <property type="gene ID" value="PGSC0003DMG400033531"/>
</dbReference>
<dbReference type="InParanoid" id="M1D706"/>
<evidence type="ECO:0000313" key="3">
    <source>
        <dbReference type="Proteomes" id="UP000011115"/>
    </source>
</evidence>
<proteinExistence type="predicted"/>
<dbReference type="Proteomes" id="UP000011115">
    <property type="component" value="Unassembled WGS sequence"/>
</dbReference>